<evidence type="ECO:0000256" key="1">
    <source>
        <dbReference type="SAM" id="MobiDB-lite"/>
    </source>
</evidence>
<evidence type="ECO:0000313" key="2">
    <source>
        <dbReference type="EMBL" id="KAK7419973.1"/>
    </source>
</evidence>
<feature type="region of interest" description="Disordered" evidence="1">
    <location>
        <begin position="134"/>
        <end position="164"/>
    </location>
</feature>
<feature type="compositionally biased region" description="Basic and acidic residues" evidence="1">
    <location>
        <begin position="287"/>
        <end position="299"/>
    </location>
</feature>
<feature type="region of interest" description="Disordered" evidence="1">
    <location>
        <begin position="193"/>
        <end position="224"/>
    </location>
</feature>
<dbReference type="Proteomes" id="UP001498421">
    <property type="component" value="Unassembled WGS sequence"/>
</dbReference>
<feature type="region of interest" description="Disordered" evidence="1">
    <location>
        <begin position="527"/>
        <end position="586"/>
    </location>
</feature>
<gene>
    <name evidence="2" type="ORF">QQZ08_010609</name>
</gene>
<organism evidence="2 3">
    <name type="scientific">Neonectria magnoliae</name>
    <dbReference type="NCBI Taxonomy" id="2732573"/>
    <lineage>
        <taxon>Eukaryota</taxon>
        <taxon>Fungi</taxon>
        <taxon>Dikarya</taxon>
        <taxon>Ascomycota</taxon>
        <taxon>Pezizomycotina</taxon>
        <taxon>Sordariomycetes</taxon>
        <taxon>Hypocreomycetidae</taxon>
        <taxon>Hypocreales</taxon>
        <taxon>Nectriaceae</taxon>
        <taxon>Neonectria</taxon>
    </lineage>
</organism>
<comment type="caution">
    <text evidence="2">The sequence shown here is derived from an EMBL/GenBank/DDBJ whole genome shotgun (WGS) entry which is preliminary data.</text>
</comment>
<protein>
    <submittedName>
        <fullName evidence="2">Uncharacterized protein</fullName>
    </submittedName>
</protein>
<feature type="compositionally biased region" description="Polar residues" evidence="1">
    <location>
        <begin position="334"/>
        <end position="345"/>
    </location>
</feature>
<feature type="compositionally biased region" description="Low complexity" evidence="1">
    <location>
        <begin position="316"/>
        <end position="329"/>
    </location>
</feature>
<feature type="compositionally biased region" description="Polar residues" evidence="1">
    <location>
        <begin position="96"/>
        <end position="105"/>
    </location>
</feature>
<proteinExistence type="predicted"/>
<accession>A0ABR1HGU3</accession>
<feature type="region of interest" description="Disordered" evidence="1">
    <location>
        <begin position="275"/>
        <end position="345"/>
    </location>
</feature>
<evidence type="ECO:0000313" key="3">
    <source>
        <dbReference type="Proteomes" id="UP001498421"/>
    </source>
</evidence>
<sequence>MSTFFPPGQPEIVLYPPDGRRPSSKLLRREAAASPGHDAVESGKPAVDTGPGPSHLRTHGADGLPQPPRGKTGKSEDVSGEYSPAGSPFPPKLSDATRTTTTPQSIPHEAVAEFAKIVRAVRSANPDILLRDPIALRRQETPSEKPTDDGDSPLGVFPDFTPLQTPQKLTKTRLDRAGEGFFNLSSLYSRPSWNDESKVATTGGDTPQTGDLNAGSPDSSEPPMELPLLEMESYYIFNPRSTGPAYHLYRMNDDETHTETDFQVSKVPMTLTPHETGGFSCKIGSSGKDRNSPVSKSRETLWPPKSGEGISNTFQAAGSGSTGGSTKSARISRDTSCSPRVESPSSLLGDDVGGIGLEILPNIMTKVNERLQARRHMRGHMHVIDAGGKHVPGTKSMFLVGNKDIRDVVGIVIQEMRQSEPLTNMEGECTDPKPEDRSLPRLDGLSNMILPPPGTLADPATTISLPRTSYASLSASDLQVHTKVRGEDSETTTTIISRKSVAKITWPLTQCPGHSIEVCNTSSYSRTVSECSSPTHRASTTYSSSHRQSQSVLAGATRSSSRLQLSTKQEHERSHIVPTAAISSVY</sequence>
<dbReference type="EMBL" id="JAZAVK010000141">
    <property type="protein sequence ID" value="KAK7419973.1"/>
    <property type="molecule type" value="Genomic_DNA"/>
</dbReference>
<keyword evidence="3" id="KW-1185">Reference proteome</keyword>
<feature type="compositionally biased region" description="Basic and acidic residues" evidence="1">
    <location>
        <begin position="134"/>
        <end position="148"/>
    </location>
</feature>
<name>A0ABR1HGU3_9HYPO</name>
<reference evidence="2 3" key="1">
    <citation type="journal article" date="2025" name="Microbiol. Resour. Announc.">
        <title>Draft genome sequences for Neonectria magnoliae and Neonectria punicea, canker pathogens of Liriodendron tulipifera and Acer saccharum in West Virginia.</title>
        <authorList>
            <person name="Petronek H.M."/>
            <person name="Kasson M.T."/>
            <person name="Metheny A.M."/>
            <person name="Stauder C.M."/>
            <person name="Lovett B."/>
            <person name="Lynch S.C."/>
            <person name="Garnas J.R."/>
            <person name="Kasson L.R."/>
            <person name="Stajich J.E."/>
        </authorList>
    </citation>
    <scope>NUCLEOTIDE SEQUENCE [LARGE SCALE GENOMIC DNA]</scope>
    <source>
        <strain evidence="2 3">NRRL 64651</strain>
    </source>
</reference>
<feature type="compositionally biased region" description="Polar residues" evidence="1">
    <location>
        <begin position="527"/>
        <end position="567"/>
    </location>
</feature>
<feature type="region of interest" description="Disordered" evidence="1">
    <location>
        <begin position="1"/>
        <end position="107"/>
    </location>
</feature>
<feature type="compositionally biased region" description="Polar residues" evidence="1">
    <location>
        <begin position="199"/>
        <end position="211"/>
    </location>
</feature>